<dbReference type="AlphaFoldDB" id="A0A246FRP8"/>
<evidence type="ECO:0000256" key="1">
    <source>
        <dbReference type="SAM" id="MobiDB-lite"/>
    </source>
</evidence>
<keyword evidence="2" id="KW-0472">Membrane</keyword>
<proteinExistence type="predicted"/>
<dbReference type="RefSeq" id="WP_088463052.1">
    <property type="nucleotide sequence ID" value="NZ_NIRR01000003.1"/>
</dbReference>
<feature type="compositionally biased region" description="Low complexity" evidence="1">
    <location>
        <begin position="42"/>
        <end position="53"/>
    </location>
</feature>
<accession>A0A246FRP8</accession>
<organism evidence="3 4">
    <name type="scientific">Hymenobacter amundsenii</name>
    <dbReference type="NCBI Taxonomy" id="2006685"/>
    <lineage>
        <taxon>Bacteria</taxon>
        <taxon>Pseudomonadati</taxon>
        <taxon>Bacteroidota</taxon>
        <taxon>Cytophagia</taxon>
        <taxon>Cytophagales</taxon>
        <taxon>Hymenobacteraceae</taxon>
        <taxon>Hymenobacter</taxon>
    </lineage>
</organism>
<dbReference type="PROSITE" id="PS51257">
    <property type="entry name" value="PROKAR_LIPOPROTEIN"/>
    <property type="match status" value="1"/>
</dbReference>
<keyword evidence="4" id="KW-1185">Reference proteome</keyword>
<feature type="transmembrane region" description="Helical" evidence="2">
    <location>
        <begin position="208"/>
        <end position="225"/>
    </location>
</feature>
<feature type="region of interest" description="Disordered" evidence="1">
    <location>
        <begin position="39"/>
        <end position="58"/>
    </location>
</feature>
<dbReference type="OrthoDB" id="887394at2"/>
<keyword evidence="2" id="KW-0812">Transmembrane</keyword>
<gene>
    <name evidence="3" type="ORF">CDA63_03455</name>
</gene>
<evidence type="ECO:0000256" key="2">
    <source>
        <dbReference type="SAM" id="Phobius"/>
    </source>
</evidence>
<dbReference type="Proteomes" id="UP000197277">
    <property type="component" value="Unassembled WGS sequence"/>
</dbReference>
<feature type="region of interest" description="Disordered" evidence="1">
    <location>
        <begin position="179"/>
        <end position="199"/>
    </location>
</feature>
<evidence type="ECO:0000313" key="3">
    <source>
        <dbReference type="EMBL" id="OWP64444.1"/>
    </source>
</evidence>
<name>A0A246FRP8_9BACT</name>
<keyword evidence="2" id="KW-1133">Transmembrane helix</keyword>
<comment type="caution">
    <text evidence="3">The sequence shown here is derived from an EMBL/GenBank/DDBJ whole genome shotgun (WGS) entry which is preliminary data.</text>
</comment>
<protein>
    <submittedName>
        <fullName evidence="3">Uncharacterized protein</fullName>
    </submittedName>
</protein>
<feature type="transmembrane region" description="Helical" evidence="2">
    <location>
        <begin position="231"/>
        <end position="251"/>
    </location>
</feature>
<dbReference type="EMBL" id="NIRR01000003">
    <property type="protein sequence ID" value="OWP64444.1"/>
    <property type="molecule type" value="Genomic_DNA"/>
</dbReference>
<reference evidence="3 4" key="1">
    <citation type="submission" date="2017-06" db="EMBL/GenBank/DDBJ databases">
        <title>Hymenobacter amundsenii sp. nov. isolated from regoliths in Antarctica.</title>
        <authorList>
            <person name="Sedlacek I."/>
            <person name="Kralova S."/>
            <person name="Pantucek R."/>
            <person name="Svec P."/>
            <person name="Holochova P."/>
            <person name="Stankova E."/>
            <person name="Vrbovska V."/>
            <person name="Busse H.-J."/>
        </authorList>
    </citation>
    <scope>NUCLEOTIDE SEQUENCE [LARGE SCALE GENOMIC DNA]</scope>
    <source>
        <strain evidence="3 4">CCM 8682</strain>
    </source>
</reference>
<sequence>MTKLPVYYLWLAIVLLAGCQSTRPAPFFFASASSNYQPRLPQPASARPEAAPARLTASRPDPAAEAALPLPPLPQARPLLHSSPHLTAPPLRGPAVAVAPPDTVVARVASPAVGADPLTTVVNVGGALAVIGGGALIIAAANYDGSGYAGLGQLLLALPLLAVGIPLLFFQGKNGRRRLRREGRDKSVGPLAAPTPKTDAANKPLQKLGLGMLLAAGAVLLLGLLGGVYGLAFASFIGGPLAVLGIILFIAGS</sequence>
<evidence type="ECO:0000313" key="4">
    <source>
        <dbReference type="Proteomes" id="UP000197277"/>
    </source>
</evidence>
<feature type="transmembrane region" description="Helical" evidence="2">
    <location>
        <begin position="148"/>
        <end position="170"/>
    </location>
</feature>